<keyword evidence="14" id="KW-1185">Reference proteome</keyword>
<dbReference type="Gene3D" id="2.40.170.20">
    <property type="entry name" value="TonB-dependent receptor, beta-barrel domain"/>
    <property type="match status" value="1"/>
</dbReference>
<feature type="domain" description="TonB-dependent receptor-like beta-barrel" evidence="11">
    <location>
        <begin position="436"/>
        <end position="914"/>
    </location>
</feature>
<keyword evidence="6 8" id="KW-0472">Membrane</keyword>
<dbReference type="InterPro" id="IPR037066">
    <property type="entry name" value="Plug_dom_sf"/>
</dbReference>
<keyword evidence="5 9" id="KW-0798">TonB box</keyword>
<evidence type="ECO:0000259" key="12">
    <source>
        <dbReference type="Pfam" id="PF07715"/>
    </source>
</evidence>
<dbReference type="PANTHER" id="PTHR40980">
    <property type="entry name" value="PLUG DOMAIN-CONTAINING PROTEIN"/>
    <property type="match status" value="1"/>
</dbReference>
<keyword evidence="2 8" id="KW-0813">Transport</keyword>
<comment type="subcellular location">
    <subcellularLocation>
        <location evidence="1 8">Cell outer membrane</location>
        <topology evidence="1 8">Multi-pass membrane protein</topology>
    </subcellularLocation>
</comment>
<evidence type="ECO:0000256" key="2">
    <source>
        <dbReference type="ARBA" id="ARBA00022448"/>
    </source>
</evidence>
<keyword evidence="4 8" id="KW-0812">Transmembrane</keyword>
<dbReference type="AlphaFoldDB" id="A0A4V3DLE9"/>
<evidence type="ECO:0000256" key="10">
    <source>
        <dbReference type="SAM" id="MobiDB-lite"/>
    </source>
</evidence>
<dbReference type="Gene3D" id="2.170.130.10">
    <property type="entry name" value="TonB-dependent receptor, plug domain"/>
    <property type="match status" value="1"/>
</dbReference>
<dbReference type="PANTHER" id="PTHR40980:SF3">
    <property type="entry name" value="TONB-DEPENDENT RECEPTOR-LIKE BETA-BARREL DOMAIN-CONTAINING PROTEIN"/>
    <property type="match status" value="1"/>
</dbReference>
<evidence type="ECO:0000256" key="4">
    <source>
        <dbReference type="ARBA" id="ARBA00022692"/>
    </source>
</evidence>
<keyword evidence="13" id="KW-0675">Receptor</keyword>
<dbReference type="RefSeq" id="WP_243746153.1">
    <property type="nucleotide sequence ID" value="NZ_SNZH01000017.1"/>
</dbReference>
<sequence>MGKRISRNGRPLLTTLSGAILISLYGLPLRLLAVEPAQPDADAAAATAETADAGAEAQAPAADKASTEKLGEIVVTYRQSLVQALEAKREFTTQTDVIMAEDIGKFPDLNLAESLQRIPGISIARDAGEGRQISVRGLGPDFTRVRINGMEGLSTTGGTDSSGGNNRGRGFDFNVFASELFNRIEVHKTASAEVQEGSLGATVDLHTPRPFDFDRFTLVGSTQAGYNDLSKETNPRASALVSNTFFDGRFGALFSIAYSDRELVQEGASSVRWDNGPSSGGFNAASPFIQANGAGVFHPRIPRYGVLQHEQERLGMTGALQWQASDRTLLSLDMLYADFDAKRSENFLEAISFSRSGAAGKPQTIVRDGSIDARGNLVYGVFDDVDVRAESRYDELATTFKQTNLNIDHEFSDSFRMNALVGHSRSYFDNPIQTTITLDRANTDGYSWDYRGNDRLPLIDYGFDVRDPGNWNFANGLSEIRLRPNTTANLFTNQQLNFDWDVGSNFSLKGGLDFKAYKFATTESRRASEVSVPNLPAGTSLSDLTRLLVFGNNLGQPAGTPNTFLIPDLDRFAELFNIYGGQGTFSLSPSASGAIGNNRDVKERDRGGWVQGDFQTSTFGIPLRGNFGVRYVRTEQESTGFAIINSRPTLTTVEREYSDTLPSFNLAWDLSDDLLLRLGAAKVVSRPGLGNLTPGVSVSVSGGNRVVTGGDPYLDPFRAKTFDLGLEWYFAPESVLGAAFFYKDIDSFVQTSREIRPFNTSGLPASLLEGTGASPTDDFQFNIPTNTPGGKLRGVELSYQQPFTFLPGFWSHFGAIVNYTYVESKIQYVTSTGASSLKTDLTGLSKNAYNATLYFEKDAFTARVSTAFRNGYLTTVPGRNNNNIEGTKGTTNVDFMATYKLNDHVEFTVEAVNLTDEFNDQWVDATGDRSSVYDHTGREFFIGVRLRN</sequence>
<dbReference type="PROSITE" id="PS52016">
    <property type="entry name" value="TONB_DEPENDENT_REC_3"/>
    <property type="match status" value="1"/>
</dbReference>
<dbReference type="InterPro" id="IPR036942">
    <property type="entry name" value="Beta-barrel_TonB_sf"/>
</dbReference>
<dbReference type="CDD" id="cd01347">
    <property type="entry name" value="ligand_gated_channel"/>
    <property type="match status" value="1"/>
</dbReference>
<dbReference type="Pfam" id="PF07715">
    <property type="entry name" value="Plug"/>
    <property type="match status" value="1"/>
</dbReference>
<evidence type="ECO:0000313" key="14">
    <source>
        <dbReference type="Proteomes" id="UP000295293"/>
    </source>
</evidence>
<name>A0A4V3DLE9_9GAMM</name>
<organism evidence="13 14">
    <name type="scientific">Tahibacter aquaticus</name>
    <dbReference type="NCBI Taxonomy" id="520092"/>
    <lineage>
        <taxon>Bacteria</taxon>
        <taxon>Pseudomonadati</taxon>
        <taxon>Pseudomonadota</taxon>
        <taxon>Gammaproteobacteria</taxon>
        <taxon>Lysobacterales</taxon>
        <taxon>Rhodanobacteraceae</taxon>
        <taxon>Tahibacter</taxon>
    </lineage>
</organism>
<feature type="region of interest" description="Disordered" evidence="10">
    <location>
        <begin position="43"/>
        <end position="64"/>
    </location>
</feature>
<dbReference type="InterPro" id="IPR010104">
    <property type="entry name" value="TonB_rcpt_bac"/>
</dbReference>
<dbReference type="NCBIfam" id="TIGR01782">
    <property type="entry name" value="TonB-Xanth-Caul"/>
    <property type="match status" value="1"/>
</dbReference>
<dbReference type="EMBL" id="SNZH01000017">
    <property type="protein sequence ID" value="TDR39101.1"/>
    <property type="molecule type" value="Genomic_DNA"/>
</dbReference>
<protein>
    <submittedName>
        <fullName evidence="13">TonB-dependent receptor</fullName>
    </submittedName>
</protein>
<dbReference type="InterPro" id="IPR000531">
    <property type="entry name" value="Beta-barrel_TonB"/>
</dbReference>
<feature type="domain" description="TonB-dependent receptor plug" evidence="12">
    <location>
        <begin position="88"/>
        <end position="201"/>
    </location>
</feature>
<comment type="caution">
    <text evidence="13">The sequence shown here is derived from an EMBL/GenBank/DDBJ whole genome shotgun (WGS) entry which is preliminary data.</text>
</comment>
<dbReference type="Pfam" id="PF00593">
    <property type="entry name" value="TonB_dep_Rec_b-barrel"/>
    <property type="match status" value="1"/>
</dbReference>
<keyword evidence="7 8" id="KW-0998">Cell outer membrane</keyword>
<keyword evidence="3 8" id="KW-1134">Transmembrane beta strand</keyword>
<proteinExistence type="inferred from homology"/>
<evidence type="ECO:0000259" key="11">
    <source>
        <dbReference type="Pfam" id="PF00593"/>
    </source>
</evidence>
<comment type="similarity">
    <text evidence="8 9">Belongs to the TonB-dependent receptor family.</text>
</comment>
<evidence type="ECO:0000256" key="3">
    <source>
        <dbReference type="ARBA" id="ARBA00022452"/>
    </source>
</evidence>
<dbReference type="GO" id="GO:0009279">
    <property type="term" value="C:cell outer membrane"/>
    <property type="evidence" value="ECO:0007669"/>
    <property type="project" value="UniProtKB-SubCell"/>
</dbReference>
<dbReference type="InterPro" id="IPR012910">
    <property type="entry name" value="Plug_dom"/>
</dbReference>
<dbReference type="Proteomes" id="UP000295293">
    <property type="component" value="Unassembled WGS sequence"/>
</dbReference>
<evidence type="ECO:0000256" key="9">
    <source>
        <dbReference type="RuleBase" id="RU003357"/>
    </source>
</evidence>
<gene>
    <name evidence="13" type="ORF">DFR29_1175</name>
</gene>
<dbReference type="SUPFAM" id="SSF56935">
    <property type="entry name" value="Porins"/>
    <property type="match status" value="1"/>
</dbReference>
<dbReference type="InterPro" id="IPR039426">
    <property type="entry name" value="TonB-dep_rcpt-like"/>
</dbReference>
<reference evidence="13 14" key="1">
    <citation type="submission" date="2019-03" db="EMBL/GenBank/DDBJ databases">
        <title>Genomic Encyclopedia of Type Strains, Phase IV (KMG-IV): sequencing the most valuable type-strain genomes for metagenomic binning, comparative biology and taxonomic classification.</title>
        <authorList>
            <person name="Goeker M."/>
        </authorList>
    </citation>
    <scope>NUCLEOTIDE SEQUENCE [LARGE SCALE GENOMIC DNA]</scope>
    <source>
        <strain evidence="13 14">DSM 21667</strain>
    </source>
</reference>
<evidence type="ECO:0000256" key="1">
    <source>
        <dbReference type="ARBA" id="ARBA00004571"/>
    </source>
</evidence>
<evidence type="ECO:0000313" key="13">
    <source>
        <dbReference type="EMBL" id="TDR39101.1"/>
    </source>
</evidence>
<evidence type="ECO:0000256" key="8">
    <source>
        <dbReference type="PROSITE-ProRule" id="PRU01360"/>
    </source>
</evidence>
<evidence type="ECO:0000256" key="6">
    <source>
        <dbReference type="ARBA" id="ARBA00023136"/>
    </source>
</evidence>
<accession>A0A4V3DLE9</accession>
<evidence type="ECO:0000256" key="7">
    <source>
        <dbReference type="ARBA" id="ARBA00023237"/>
    </source>
</evidence>
<evidence type="ECO:0000256" key="5">
    <source>
        <dbReference type="ARBA" id="ARBA00023077"/>
    </source>
</evidence>